<feature type="transmembrane region" description="Helical" evidence="2">
    <location>
        <begin position="20"/>
        <end position="39"/>
    </location>
</feature>
<gene>
    <name evidence="4" type="ORF">ESCO_003122</name>
</gene>
<accession>A0A0M8MQX5</accession>
<feature type="region of interest" description="Disordered" evidence="1">
    <location>
        <begin position="529"/>
        <end position="569"/>
    </location>
</feature>
<name>A0A0M8MQX5_ESCWE</name>
<dbReference type="AlphaFoldDB" id="A0A0M8MQX5"/>
<dbReference type="InterPro" id="IPR029636">
    <property type="entry name" value="Csf1"/>
</dbReference>
<dbReference type="OrthoDB" id="10051416at2759"/>
<feature type="domain" description="Csf1 N-terminal" evidence="3">
    <location>
        <begin position="32"/>
        <end position="846"/>
    </location>
</feature>
<feature type="compositionally biased region" description="Basic and acidic residues" evidence="1">
    <location>
        <begin position="529"/>
        <end position="539"/>
    </location>
</feature>
<feature type="compositionally biased region" description="Basic and acidic residues" evidence="1">
    <location>
        <begin position="308"/>
        <end position="325"/>
    </location>
</feature>
<evidence type="ECO:0000259" key="3">
    <source>
        <dbReference type="Pfam" id="PF21678"/>
    </source>
</evidence>
<comment type="caution">
    <text evidence="4">The sequence shown here is derived from an EMBL/GenBank/DDBJ whole genome shotgun (WGS) entry which is preliminary data.</text>
</comment>
<keyword evidence="2" id="KW-0472">Membrane</keyword>
<evidence type="ECO:0000313" key="4">
    <source>
        <dbReference type="EMBL" id="KOS17486.1"/>
    </source>
</evidence>
<reference evidence="4 5" key="1">
    <citation type="submission" date="2015-07" db="EMBL/GenBank/DDBJ databases">
        <title>The genome of the fungus Escovopsis weberi, a specialized disease agent of ant agriculture.</title>
        <authorList>
            <person name="de Man T.J."/>
            <person name="Stajich J.E."/>
            <person name="Kubicek C.P."/>
            <person name="Chenthamara K."/>
            <person name="Atanasova L."/>
            <person name="Druzhinina I.S."/>
            <person name="Birnbaum S."/>
            <person name="Barribeau S.M."/>
            <person name="Teiling C."/>
            <person name="Suen G."/>
            <person name="Currie C."/>
            <person name="Gerardo N.M."/>
        </authorList>
    </citation>
    <scope>NUCLEOTIDE SEQUENCE [LARGE SCALE GENOMIC DNA]</scope>
</reference>
<dbReference type="PANTHER" id="PTHR32085:SF3">
    <property type="entry name" value="PROTEIN CSF1"/>
    <property type="match status" value="1"/>
</dbReference>
<dbReference type="PANTHER" id="PTHR32085">
    <property type="entry name" value="PROTEIN CSF1"/>
    <property type="match status" value="1"/>
</dbReference>
<dbReference type="Pfam" id="PF21678">
    <property type="entry name" value="Csf1_N"/>
    <property type="match status" value="1"/>
</dbReference>
<evidence type="ECO:0000256" key="1">
    <source>
        <dbReference type="SAM" id="MobiDB-lite"/>
    </source>
</evidence>
<dbReference type="GO" id="GO:0006113">
    <property type="term" value="P:fermentation"/>
    <property type="evidence" value="ECO:0007669"/>
    <property type="project" value="InterPro"/>
</dbReference>
<dbReference type="InterPro" id="IPR048636">
    <property type="entry name" value="Csf1_N"/>
</dbReference>
<protein>
    <submittedName>
        <fullName evidence="4">Protein CSF1</fullName>
    </submittedName>
</protein>
<evidence type="ECO:0000256" key="2">
    <source>
        <dbReference type="SAM" id="Phobius"/>
    </source>
</evidence>
<organism evidence="4 5">
    <name type="scientific">Escovopsis weberi</name>
    <dbReference type="NCBI Taxonomy" id="150374"/>
    <lineage>
        <taxon>Eukaryota</taxon>
        <taxon>Fungi</taxon>
        <taxon>Dikarya</taxon>
        <taxon>Ascomycota</taxon>
        <taxon>Pezizomycotina</taxon>
        <taxon>Sordariomycetes</taxon>
        <taxon>Hypocreomycetidae</taxon>
        <taxon>Hypocreales</taxon>
        <taxon>Hypocreaceae</taxon>
        <taxon>Escovopsis</taxon>
    </lineage>
</organism>
<feature type="region of interest" description="Disordered" evidence="1">
    <location>
        <begin position="166"/>
        <end position="230"/>
    </location>
</feature>
<dbReference type="EMBL" id="LGSR01000022">
    <property type="protein sequence ID" value="KOS17486.1"/>
    <property type="molecule type" value="Genomic_DNA"/>
</dbReference>
<dbReference type="STRING" id="150374.A0A0M8MQX5"/>
<dbReference type="GO" id="GO:0016020">
    <property type="term" value="C:membrane"/>
    <property type="evidence" value="ECO:0007669"/>
    <property type="project" value="InterPro"/>
</dbReference>
<keyword evidence="2" id="KW-1133">Transmembrane helix</keyword>
<proteinExistence type="predicted"/>
<sequence length="896" mass="101126">MEEVIEQVSTVPHRSFNLDFLIFLIVGSIVTIFFLLYFNRLFASIVSYAIRTYTWHQYRLYIDIKAIQISLLGGRILFTGLRYHGSNESFLVQHGDITWRYWLRRVRDADIFTSKDAGEDASSGRDKNATLPCRIRLKLVGLEWFVYNRSPAYDSVLSGLTGDTSFGSGSSDACDEKDKTGLRSRKPGHSRPRDDVFEPHNDNGAAQGKRSENGRPFAPESEPSLGSAVPGALETEGLPFLLQFLPIHIECYKAAAVFGNENSRAILIAKADSVRGEIDASATSTIDPYQQVYDFHLEHPVVEMKENPDFKESQAARATREKENALRQAEPAPQASFFTQHRRRLLGSLRGIVPYWRGSVESFASDSRIGESAASSRGPDTAQWQGLSRYLNDQDLDDRVRWSSTEYAAMETILDSPEAHFKMYWDVVGKVTMHAHRLREIDPCININGGKPPAWGIDLSLKGGTMNYGPWADRQRAELQRVFVPSLCKNASVAEPVPIGGWRVATQMNVSIELEDALTLRIPTREESKNWRWRGKEPQTKPQTTRNKRKERQRTKGNRGDNGQSRPAGWFELKVSPNACITYTMDMVASPAGFKNQLTVDLPGSELWSSANHDLLWQSGRLRTSCDLSNPLQWNALRNWSFNVSCDQMTMYLLRDHIFLIVDMVGDWATGPPSDYLVFVPFIYHLRLKLQDLKIFLNVNDENIIDKATALDENAYLVLSSPELTAASSISLDTFRPSRNAVPFDIHLETLALKLHAPPSNTQAAFLASNDLGRGEALNVTGSYQYNATTSPANTDTLVLNVHSQSLSVYLHGFVVRYFMLLKDNYFGEHVHFRTLDEYQEQLQMQLMNPDAAALVRPPSKKSNDLDVMLALKLDDPRIMLPTNIYSAERYVQCEL</sequence>
<dbReference type="Proteomes" id="UP000053831">
    <property type="component" value="Unassembled WGS sequence"/>
</dbReference>
<feature type="compositionally biased region" description="Basic and acidic residues" evidence="1">
    <location>
        <begin position="191"/>
        <end position="201"/>
    </location>
</feature>
<keyword evidence="5" id="KW-1185">Reference proteome</keyword>
<keyword evidence="2" id="KW-0812">Transmembrane</keyword>
<feature type="region of interest" description="Disordered" evidence="1">
    <location>
        <begin position="308"/>
        <end position="333"/>
    </location>
</feature>
<evidence type="ECO:0000313" key="5">
    <source>
        <dbReference type="Proteomes" id="UP000053831"/>
    </source>
</evidence>
<feature type="compositionally biased region" description="Basic residues" evidence="1">
    <location>
        <begin position="546"/>
        <end position="557"/>
    </location>
</feature>